<reference evidence="2 3" key="1">
    <citation type="submission" date="2019-08" db="EMBL/GenBank/DDBJ databases">
        <authorList>
            <person name="Tisher V."/>
            <person name="Wilcox J."/>
            <person name="Boggs D."/>
            <person name="Byrne M."/>
            <person name="Copriviza J."/>
            <person name="deSilva C."/>
            <person name="Devereaux C."/>
            <person name="Hart C."/>
            <person name="Holyfield W."/>
            <person name="Sciammas C."/>
            <person name="Splaine-Duchscherer K."/>
            <person name="Bonilla C."/>
            <person name="Ettinger A.-S.H."/>
            <person name="Ettinger W.F."/>
            <person name="Haydock J."/>
            <person name="Anders K.R."/>
            <person name="Garlena R.A."/>
            <person name="Russell D.A."/>
            <person name="Pope W.H."/>
            <person name="Jacobs-Sera D."/>
            <person name="Hatfull G.F."/>
        </authorList>
    </citation>
    <scope>NUCLEOTIDE SEQUENCE [LARGE SCALE GENOMIC DNA]</scope>
</reference>
<dbReference type="Proteomes" id="UP000325974">
    <property type="component" value="Segment"/>
</dbReference>
<accession>A0A5P8D795</accession>
<sequence length="121" mass="13453">MYDNDALNRHLWQSQMQIAAATERVQRRQITLLTTQQQIIDDQLADARRKHEQAVRDYEQAAQMIAGLNDTAGRAAAALMPSRDELAAWASDEHLLDLGKLLDDGKPLADNGEGIDDEAAK</sequence>
<dbReference type="RefSeq" id="YP_009953555.1">
    <property type="nucleotide sequence ID" value="NC_051623.1"/>
</dbReference>
<evidence type="ECO:0000256" key="1">
    <source>
        <dbReference type="SAM" id="MobiDB-lite"/>
    </source>
</evidence>
<gene>
    <name evidence="2" type="primary">62</name>
    <name evidence="2" type="ORF">SEA_MARSHAWN_62</name>
</gene>
<protein>
    <submittedName>
        <fullName evidence="2">Uncharacterized protein</fullName>
    </submittedName>
</protein>
<name>A0A5P8D795_9CAUD</name>
<keyword evidence="3" id="KW-1185">Reference proteome</keyword>
<evidence type="ECO:0000313" key="3">
    <source>
        <dbReference type="Proteomes" id="UP000325974"/>
    </source>
</evidence>
<proteinExistence type="predicted"/>
<feature type="region of interest" description="Disordered" evidence="1">
    <location>
        <begin position="102"/>
        <end position="121"/>
    </location>
</feature>
<dbReference type="GeneID" id="60325030"/>
<dbReference type="KEGG" id="vg:60325030"/>
<organism evidence="2 3">
    <name type="scientific">Mycobacterium phage Marshawn</name>
    <dbReference type="NCBI Taxonomy" id="2652423"/>
    <lineage>
        <taxon>Viruses</taxon>
        <taxon>Duplodnaviria</taxon>
        <taxon>Heunggongvirae</taxon>
        <taxon>Uroviricota</taxon>
        <taxon>Caudoviricetes</taxon>
        <taxon>Weiservirinae</taxon>
        <taxon>Anayavirus</taxon>
        <taxon>Anayavirus marshawn</taxon>
    </lineage>
</organism>
<dbReference type="EMBL" id="MN284895">
    <property type="protein sequence ID" value="QFP94848.1"/>
    <property type="molecule type" value="Genomic_DNA"/>
</dbReference>
<evidence type="ECO:0000313" key="2">
    <source>
        <dbReference type="EMBL" id="QFP94848.1"/>
    </source>
</evidence>